<evidence type="ECO:0000256" key="7">
    <source>
        <dbReference type="ARBA" id="ARBA00022695"/>
    </source>
</evidence>
<dbReference type="InterPro" id="IPR023465">
    <property type="entry name" value="Riboflavin_kinase_dom_sf"/>
</dbReference>
<evidence type="ECO:0000256" key="11">
    <source>
        <dbReference type="ARBA" id="ARBA00022840"/>
    </source>
</evidence>
<comment type="similarity">
    <text evidence="15">Belongs to the ribF family.</text>
</comment>
<keyword evidence="4 15" id="KW-0285">Flavoprotein</keyword>
<dbReference type="GO" id="GO:0006747">
    <property type="term" value="P:FAD biosynthetic process"/>
    <property type="evidence" value="ECO:0007669"/>
    <property type="project" value="UniProtKB-UniRule"/>
</dbReference>
<evidence type="ECO:0000256" key="14">
    <source>
        <dbReference type="ARBA" id="ARBA00049494"/>
    </source>
</evidence>
<evidence type="ECO:0000256" key="4">
    <source>
        <dbReference type="ARBA" id="ARBA00022630"/>
    </source>
</evidence>
<keyword evidence="11 15" id="KW-0067">ATP-binding</keyword>
<keyword evidence="12" id="KW-0511">Multifunctional enzyme</keyword>
<dbReference type="InterPro" id="IPR015864">
    <property type="entry name" value="FAD_synthase"/>
</dbReference>
<accession>A0A1T4TNU9</accession>
<evidence type="ECO:0000259" key="16">
    <source>
        <dbReference type="SMART" id="SM00904"/>
    </source>
</evidence>
<keyword evidence="8 15" id="KW-0547">Nucleotide-binding</keyword>
<protein>
    <recommendedName>
        <fullName evidence="15">Riboflavin biosynthesis protein</fullName>
    </recommendedName>
    <domain>
        <recommendedName>
            <fullName evidence="15">Riboflavin kinase</fullName>
            <ecNumber evidence="15">2.7.1.26</ecNumber>
        </recommendedName>
        <alternativeName>
            <fullName evidence="15">Flavokinase</fullName>
        </alternativeName>
    </domain>
    <domain>
        <recommendedName>
            <fullName evidence="15">FMN adenylyltransferase</fullName>
            <ecNumber evidence="15">2.7.7.2</ecNumber>
        </recommendedName>
        <alternativeName>
            <fullName evidence="15">FAD pyrophosphorylase</fullName>
        </alternativeName>
        <alternativeName>
            <fullName evidence="15">FAD synthase</fullName>
        </alternativeName>
    </domain>
</protein>
<evidence type="ECO:0000256" key="6">
    <source>
        <dbReference type="ARBA" id="ARBA00022679"/>
    </source>
</evidence>
<name>A0A1T4TNU9_9GAMM</name>
<proteinExistence type="inferred from homology"/>
<dbReference type="UniPathway" id="UPA00276">
    <property type="reaction ID" value="UER00406"/>
</dbReference>
<dbReference type="Gene3D" id="3.40.50.620">
    <property type="entry name" value="HUPs"/>
    <property type="match status" value="1"/>
</dbReference>
<dbReference type="Pfam" id="PF06574">
    <property type="entry name" value="FAD_syn"/>
    <property type="match status" value="1"/>
</dbReference>
<dbReference type="Pfam" id="PF01687">
    <property type="entry name" value="Flavokinase"/>
    <property type="match status" value="1"/>
</dbReference>
<dbReference type="GO" id="GO:0003919">
    <property type="term" value="F:FMN adenylyltransferase activity"/>
    <property type="evidence" value="ECO:0007669"/>
    <property type="project" value="UniProtKB-UniRule"/>
</dbReference>
<evidence type="ECO:0000256" key="9">
    <source>
        <dbReference type="ARBA" id="ARBA00022777"/>
    </source>
</evidence>
<dbReference type="AlphaFoldDB" id="A0A1T4TNU9"/>
<evidence type="ECO:0000256" key="12">
    <source>
        <dbReference type="ARBA" id="ARBA00023268"/>
    </source>
</evidence>
<comment type="pathway">
    <text evidence="2 15">Cofactor biosynthesis; FAD biosynthesis; FAD from FMN: step 1/1.</text>
</comment>
<dbReference type="NCBIfam" id="NF004159">
    <property type="entry name" value="PRK05627.1-2"/>
    <property type="match status" value="1"/>
</dbReference>
<dbReference type="EC" id="2.7.7.2" evidence="15"/>
<dbReference type="SUPFAM" id="SSF52374">
    <property type="entry name" value="Nucleotidylyl transferase"/>
    <property type="match status" value="1"/>
</dbReference>
<keyword evidence="10 15" id="KW-0274">FAD</keyword>
<evidence type="ECO:0000256" key="8">
    <source>
        <dbReference type="ARBA" id="ARBA00022741"/>
    </source>
</evidence>
<dbReference type="InterPro" id="IPR002606">
    <property type="entry name" value="Riboflavin_kinase_bac"/>
</dbReference>
<dbReference type="InterPro" id="IPR015865">
    <property type="entry name" value="Riboflavin_kinase_bac/euk"/>
</dbReference>
<dbReference type="PANTHER" id="PTHR22749:SF6">
    <property type="entry name" value="RIBOFLAVIN KINASE"/>
    <property type="match status" value="1"/>
</dbReference>
<feature type="domain" description="Riboflavin kinase" evidence="16">
    <location>
        <begin position="192"/>
        <end position="316"/>
    </location>
</feature>
<dbReference type="GO" id="GO:0008531">
    <property type="term" value="F:riboflavin kinase activity"/>
    <property type="evidence" value="ECO:0007669"/>
    <property type="project" value="UniProtKB-UniRule"/>
</dbReference>
<comment type="catalytic activity">
    <reaction evidence="14 15">
        <text>FMN + ATP + H(+) = FAD + diphosphate</text>
        <dbReference type="Rhea" id="RHEA:17237"/>
        <dbReference type="ChEBI" id="CHEBI:15378"/>
        <dbReference type="ChEBI" id="CHEBI:30616"/>
        <dbReference type="ChEBI" id="CHEBI:33019"/>
        <dbReference type="ChEBI" id="CHEBI:57692"/>
        <dbReference type="ChEBI" id="CHEBI:58210"/>
        <dbReference type="EC" id="2.7.7.2"/>
    </reaction>
</comment>
<dbReference type="PIRSF" id="PIRSF004491">
    <property type="entry name" value="FAD_Synth"/>
    <property type="match status" value="1"/>
</dbReference>
<sequence length="329" mass="36899">MSTDIVKLPMELIRGIPNIQPHHHGCVLTIGNFDGVHLGHQTLLKQVIAKAHSMGLAATVMTFEPQPQELFAGNKAPARLTRFREKYVELKKVGIDRLLCVNFNHHFASMTAEYFVECLLVKQLGVKFLVIGDDFRFGQERRGDFAMLVAAGKKYGFEVISTTSFCVSKQRVSSTAIRHALANNELDQVEQMLGRPYSIRGRVSHGRKLGRTIGFPTANIPLKRRIAPVAGVYAVEVLGITATPIAGVANVGHRPTVQGVRQQLEVHLFDYQADLYGRQLEVVLRHKLRDEKKFESFDALKLQIERDAQTARVWLSERNNVQLRPSNGI</sequence>
<evidence type="ECO:0000256" key="10">
    <source>
        <dbReference type="ARBA" id="ARBA00022827"/>
    </source>
</evidence>
<dbReference type="SMART" id="SM00904">
    <property type="entry name" value="Flavokinase"/>
    <property type="match status" value="1"/>
</dbReference>
<evidence type="ECO:0000313" key="18">
    <source>
        <dbReference type="Proteomes" id="UP000191116"/>
    </source>
</evidence>
<dbReference type="PANTHER" id="PTHR22749">
    <property type="entry name" value="RIBOFLAVIN KINASE/FMN ADENYLYLTRANSFERASE"/>
    <property type="match status" value="1"/>
</dbReference>
<dbReference type="NCBIfam" id="NF004162">
    <property type="entry name" value="PRK05627.1-5"/>
    <property type="match status" value="1"/>
</dbReference>
<keyword evidence="6 15" id="KW-0808">Transferase</keyword>
<comment type="function">
    <text evidence="1">Catalyzes the phosphorylation of riboflavin to FMN followed by the adenylation of FMN to FAD.</text>
</comment>
<dbReference type="GO" id="GO:0009231">
    <property type="term" value="P:riboflavin biosynthetic process"/>
    <property type="evidence" value="ECO:0007669"/>
    <property type="project" value="InterPro"/>
</dbReference>
<gene>
    <name evidence="17" type="primary">ribF</name>
    <name evidence="17" type="ORF">CZ814_02332</name>
</gene>
<dbReference type="SUPFAM" id="SSF82114">
    <property type="entry name" value="Riboflavin kinase-like"/>
    <property type="match status" value="1"/>
</dbReference>
<dbReference type="GO" id="GO:0005524">
    <property type="term" value="F:ATP binding"/>
    <property type="evidence" value="ECO:0007669"/>
    <property type="project" value="UniProtKB-UniRule"/>
</dbReference>
<evidence type="ECO:0000256" key="1">
    <source>
        <dbReference type="ARBA" id="ARBA00002121"/>
    </source>
</evidence>
<dbReference type="GO" id="GO:0009398">
    <property type="term" value="P:FMN biosynthetic process"/>
    <property type="evidence" value="ECO:0007669"/>
    <property type="project" value="UniProtKB-UniRule"/>
</dbReference>
<comment type="catalytic activity">
    <reaction evidence="13 15">
        <text>riboflavin + ATP = FMN + ADP + H(+)</text>
        <dbReference type="Rhea" id="RHEA:14357"/>
        <dbReference type="ChEBI" id="CHEBI:15378"/>
        <dbReference type="ChEBI" id="CHEBI:30616"/>
        <dbReference type="ChEBI" id="CHEBI:57986"/>
        <dbReference type="ChEBI" id="CHEBI:58210"/>
        <dbReference type="ChEBI" id="CHEBI:456216"/>
        <dbReference type="EC" id="2.7.1.26"/>
    </reaction>
</comment>
<comment type="pathway">
    <text evidence="3 15">Cofactor biosynthesis; FMN biosynthesis; FMN from riboflavin (ATP route): step 1/1.</text>
</comment>
<dbReference type="NCBIfam" id="NF004160">
    <property type="entry name" value="PRK05627.1-3"/>
    <property type="match status" value="1"/>
</dbReference>
<dbReference type="CDD" id="cd02064">
    <property type="entry name" value="FAD_synthetase_N"/>
    <property type="match status" value="1"/>
</dbReference>
<keyword evidence="7 15" id="KW-0548">Nucleotidyltransferase</keyword>
<evidence type="ECO:0000256" key="3">
    <source>
        <dbReference type="ARBA" id="ARBA00005201"/>
    </source>
</evidence>
<dbReference type="InterPro" id="IPR014729">
    <property type="entry name" value="Rossmann-like_a/b/a_fold"/>
</dbReference>
<dbReference type="UniPathway" id="UPA00277">
    <property type="reaction ID" value="UER00407"/>
</dbReference>
<dbReference type="Gene3D" id="2.40.30.30">
    <property type="entry name" value="Riboflavin kinase-like"/>
    <property type="match status" value="1"/>
</dbReference>
<dbReference type="FunFam" id="2.40.30.30:FF:000001">
    <property type="entry name" value="Riboflavin biosynthesis protein"/>
    <property type="match status" value="1"/>
</dbReference>
<dbReference type="NCBIfam" id="NF004163">
    <property type="entry name" value="PRK05627.1-6"/>
    <property type="match status" value="1"/>
</dbReference>
<organism evidence="17 18">
    <name type="scientific">Photobacterium toruni</name>
    <dbReference type="NCBI Taxonomy" id="1935446"/>
    <lineage>
        <taxon>Bacteria</taxon>
        <taxon>Pseudomonadati</taxon>
        <taxon>Pseudomonadota</taxon>
        <taxon>Gammaproteobacteria</taxon>
        <taxon>Vibrionales</taxon>
        <taxon>Vibrionaceae</taxon>
        <taxon>Photobacterium</taxon>
    </lineage>
</organism>
<keyword evidence="5 15" id="KW-0288">FMN</keyword>
<evidence type="ECO:0000256" key="2">
    <source>
        <dbReference type="ARBA" id="ARBA00004726"/>
    </source>
</evidence>
<dbReference type="EC" id="2.7.1.26" evidence="15"/>
<dbReference type="NCBIfam" id="TIGR00083">
    <property type="entry name" value="ribF"/>
    <property type="match status" value="1"/>
</dbReference>
<keyword evidence="9 15" id="KW-0418">Kinase</keyword>
<evidence type="ECO:0000313" key="17">
    <source>
        <dbReference type="EMBL" id="SKA42097.1"/>
    </source>
</evidence>
<dbReference type="FunFam" id="3.40.50.620:FF:000021">
    <property type="entry name" value="Riboflavin biosynthesis protein"/>
    <property type="match status" value="1"/>
</dbReference>
<dbReference type="Proteomes" id="UP000191116">
    <property type="component" value="Unassembled WGS sequence"/>
</dbReference>
<reference evidence="17 18" key="1">
    <citation type="submission" date="2017-02" db="EMBL/GenBank/DDBJ databases">
        <authorList>
            <person name="Peterson S.W."/>
        </authorList>
    </citation>
    <scope>NUCLEOTIDE SEQUENCE [LARGE SCALE GENOMIC DNA]</scope>
    <source>
        <strain evidence="17 18">CECT 9189</strain>
    </source>
</reference>
<evidence type="ECO:0000256" key="5">
    <source>
        <dbReference type="ARBA" id="ARBA00022643"/>
    </source>
</evidence>
<dbReference type="InterPro" id="IPR023468">
    <property type="entry name" value="Riboflavin_kinase"/>
</dbReference>
<evidence type="ECO:0000256" key="13">
    <source>
        <dbReference type="ARBA" id="ARBA00047880"/>
    </source>
</evidence>
<dbReference type="EMBL" id="FUWP01000012">
    <property type="protein sequence ID" value="SKA42097.1"/>
    <property type="molecule type" value="Genomic_DNA"/>
</dbReference>
<evidence type="ECO:0000256" key="15">
    <source>
        <dbReference type="PIRNR" id="PIRNR004491"/>
    </source>
</evidence>